<dbReference type="Proteomes" id="UP001302662">
    <property type="component" value="Chromosome"/>
</dbReference>
<proteinExistence type="predicted"/>
<evidence type="ECO:0000313" key="2">
    <source>
        <dbReference type="Proteomes" id="UP001302662"/>
    </source>
</evidence>
<protein>
    <submittedName>
        <fullName evidence="1">Uncharacterized protein</fullName>
    </submittedName>
</protein>
<name>A0AA96ZWT0_9EURY</name>
<keyword evidence="2" id="KW-1185">Reference proteome</keyword>
<dbReference type="AlphaFoldDB" id="A0AA96ZWT0"/>
<dbReference type="EMBL" id="CP131062">
    <property type="protein sequence ID" value="WNY28174.1"/>
    <property type="molecule type" value="Genomic_DNA"/>
</dbReference>
<sequence>MKNSKKIDLTDILLYFAEAVVLNPKNAKKKDRKYEDIEN</sequence>
<reference evidence="1 2" key="1">
    <citation type="submission" date="2023-07" db="EMBL/GenBank/DDBJ databases">
        <title>Closed genome sequence of Methanimicrococcus sp. Es2.</title>
        <authorList>
            <person name="Protasov E."/>
            <person name="Platt K."/>
            <person name="Reeh H."/>
            <person name="Poehlein A."/>
            <person name="Daniel R."/>
            <person name="Brune A."/>
        </authorList>
    </citation>
    <scope>NUCLEOTIDE SEQUENCE [LARGE SCALE GENOMIC DNA]</scope>
    <source>
        <strain evidence="1 2">Es2</strain>
    </source>
</reference>
<accession>A0AA96ZWT0</accession>
<dbReference type="KEGG" id="mees:MmiEs2_03560"/>
<organism evidence="1 2">
    <name type="scientific">Methanimicrococcus stummii</name>
    <dbReference type="NCBI Taxonomy" id="3028294"/>
    <lineage>
        <taxon>Archaea</taxon>
        <taxon>Methanobacteriati</taxon>
        <taxon>Methanobacteriota</taxon>
        <taxon>Stenosarchaea group</taxon>
        <taxon>Methanomicrobia</taxon>
        <taxon>Methanosarcinales</taxon>
        <taxon>Methanosarcinaceae</taxon>
        <taxon>Methanimicrococcus</taxon>
    </lineage>
</organism>
<evidence type="ECO:0000313" key="1">
    <source>
        <dbReference type="EMBL" id="WNY28174.1"/>
    </source>
</evidence>
<gene>
    <name evidence="1" type="ORF">MmiEs2_03560</name>
</gene>